<feature type="binding site" evidence="8">
    <location>
        <position position="7"/>
    </location>
    <ligand>
        <name>Mg(2+)</name>
        <dbReference type="ChEBI" id="CHEBI:18420"/>
    </ligand>
</feature>
<evidence type="ECO:0000256" key="5">
    <source>
        <dbReference type="ARBA" id="ARBA00022801"/>
    </source>
</evidence>
<dbReference type="CDD" id="cd18731">
    <property type="entry name" value="PIN_NgFitB-like"/>
    <property type="match status" value="1"/>
</dbReference>
<dbReference type="GO" id="GO:0004540">
    <property type="term" value="F:RNA nuclease activity"/>
    <property type="evidence" value="ECO:0007669"/>
    <property type="project" value="InterPro"/>
</dbReference>
<accession>A0A809R2B8</accession>
<name>A0A809R2B8_9PROT</name>
<keyword evidence="3 8" id="KW-0540">Nuclease</keyword>
<reference evidence="10" key="1">
    <citation type="journal article" name="DNA Res.">
        <title>The physiological potential of anammox bacteria as revealed by their core genome structure.</title>
        <authorList>
            <person name="Okubo T."/>
            <person name="Toyoda A."/>
            <person name="Fukuhara K."/>
            <person name="Uchiyama I."/>
            <person name="Harigaya Y."/>
            <person name="Kuroiwa M."/>
            <person name="Suzuki T."/>
            <person name="Murakami Y."/>
            <person name="Suwa Y."/>
            <person name="Takami H."/>
        </authorList>
    </citation>
    <scope>NUCLEOTIDE SEQUENCE</scope>
    <source>
        <strain evidence="10">317325-3</strain>
    </source>
</reference>
<comment type="function">
    <text evidence="8">Toxic component of a toxin-antitoxin (TA) system. An RNase.</text>
</comment>
<keyword evidence="6 8" id="KW-0460">Magnesium</keyword>
<dbReference type="InterPro" id="IPR022907">
    <property type="entry name" value="VapC_family"/>
</dbReference>
<keyword evidence="8" id="KW-0800">Toxin</keyword>
<comment type="cofactor">
    <cofactor evidence="1 8">
        <name>Mg(2+)</name>
        <dbReference type="ChEBI" id="CHEBI:18420"/>
    </cofactor>
</comment>
<dbReference type="PANTHER" id="PTHR33653">
    <property type="entry name" value="RIBONUCLEASE VAPC2"/>
    <property type="match status" value="1"/>
</dbReference>
<keyword evidence="4 8" id="KW-0479">Metal-binding</keyword>
<dbReference type="InterPro" id="IPR050556">
    <property type="entry name" value="Type_II_TA_system_RNase"/>
</dbReference>
<dbReference type="EMBL" id="AP021857">
    <property type="protein sequence ID" value="BBO21760.1"/>
    <property type="molecule type" value="Genomic_DNA"/>
</dbReference>
<evidence type="ECO:0000313" key="11">
    <source>
        <dbReference type="Proteomes" id="UP000662914"/>
    </source>
</evidence>
<evidence type="ECO:0000256" key="1">
    <source>
        <dbReference type="ARBA" id="ARBA00001946"/>
    </source>
</evidence>
<dbReference type="GO" id="GO:0000287">
    <property type="term" value="F:magnesium ion binding"/>
    <property type="evidence" value="ECO:0007669"/>
    <property type="project" value="UniProtKB-UniRule"/>
</dbReference>
<feature type="domain" description="PIN" evidence="9">
    <location>
        <begin position="4"/>
        <end position="133"/>
    </location>
</feature>
<dbReference type="InterPro" id="IPR029060">
    <property type="entry name" value="PIN-like_dom_sf"/>
</dbReference>
<comment type="similarity">
    <text evidence="7 8">Belongs to the PINc/VapC protein family.</text>
</comment>
<gene>
    <name evidence="8" type="primary">vapC</name>
    <name evidence="10" type="ORF">DSYM_24590</name>
</gene>
<protein>
    <recommendedName>
        <fullName evidence="8">Ribonuclease VapC</fullName>
        <shortName evidence="8">RNase VapC</shortName>
        <ecNumber evidence="8">3.1.-.-</ecNumber>
    </recommendedName>
    <alternativeName>
        <fullName evidence="8">Toxin VapC</fullName>
    </alternativeName>
</protein>
<dbReference type="HAMAP" id="MF_00265">
    <property type="entry name" value="VapC_Nob1"/>
    <property type="match status" value="1"/>
</dbReference>
<evidence type="ECO:0000259" key="9">
    <source>
        <dbReference type="Pfam" id="PF01850"/>
    </source>
</evidence>
<evidence type="ECO:0000256" key="4">
    <source>
        <dbReference type="ARBA" id="ARBA00022723"/>
    </source>
</evidence>
<evidence type="ECO:0000256" key="6">
    <source>
        <dbReference type="ARBA" id="ARBA00022842"/>
    </source>
</evidence>
<evidence type="ECO:0000256" key="2">
    <source>
        <dbReference type="ARBA" id="ARBA00022649"/>
    </source>
</evidence>
<sequence>MGGILLDTNVLSELMRAKPAAEVLDWFCRQTKATYFISAVTRAEILLGIALLPAGKRRNGLASAAEQMFNEDFAGSTLPFDSFCAAEYALLVAARIRGGQAISTEDAQIAATALRHNLTLATRNGKDFKNVAGLAVANPWA</sequence>
<dbReference type="Gene3D" id="3.40.50.1010">
    <property type="entry name" value="5'-nuclease"/>
    <property type="match status" value="1"/>
</dbReference>
<feature type="binding site" evidence="8">
    <location>
        <position position="106"/>
    </location>
    <ligand>
        <name>Mg(2+)</name>
        <dbReference type="ChEBI" id="CHEBI:18420"/>
    </ligand>
</feature>
<dbReference type="GO" id="GO:0016787">
    <property type="term" value="F:hydrolase activity"/>
    <property type="evidence" value="ECO:0007669"/>
    <property type="project" value="UniProtKB-KW"/>
</dbReference>
<dbReference type="Proteomes" id="UP000662914">
    <property type="component" value="Chromosome"/>
</dbReference>
<dbReference type="Pfam" id="PF01850">
    <property type="entry name" value="PIN"/>
    <property type="match status" value="1"/>
</dbReference>
<dbReference type="AlphaFoldDB" id="A0A809R2B8"/>
<proteinExistence type="inferred from homology"/>
<evidence type="ECO:0000313" key="10">
    <source>
        <dbReference type="EMBL" id="BBO21760.1"/>
    </source>
</evidence>
<dbReference type="PANTHER" id="PTHR33653:SF1">
    <property type="entry name" value="RIBONUCLEASE VAPC2"/>
    <property type="match status" value="1"/>
</dbReference>
<evidence type="ECO:0000256" key="8">
    <source>
        <dbReference type="HAMAP-Rule" id="MF_00265"/>
    </source>
</evidence>
<evidence type="ECO:0000256" key="3">
    <source>
        <dbReference type="ARBA" id="ARBA00022722"/>
    </source>
</evidence>
<evidence type="ECO:0000256" key="7">
    <source>
        <dbReference type="ARBA" id="ARBA00038093"/>
    </source>
</evidence>
<dbReference type="SUPFAM" id="SSF88723">
    <property type="entry name" value="PIN domain-like"/>
    <property type="match status" value="1"/>
</dbReference>
<dbReference type="EC" id="3.1.-.-" evidence="8"/>
<dbReference type="InterPro" id="IPR002716">
    <property type="entry name" value="PIN_dom"/>
</dbReference>
<organism evidence="10 11">
    <name type="scientific">Candidatus Desulfobacillus denitrificans</name>
    <dbReference type="NCBI Taxonomy" id="2608985"/>
    <lineage>
        <taxon>Bacteria</taxon>
        <taxon>Pseudomonadati</taxon>
        <taxon>Pseudomonadota</taxon>
        <taxon>Betaproteobacteria</taxon>
        <taxon>Candidatus Desulfobacillus</taxon>
    </lineage>
</organism>
<keyword evidence="2 8" id="KW-1277">Toxin-antitoxin system</keyword>
<dbReference type="KEGG" id="ddz:DSYM_24590"/>
<dbReference type="GO" id="GO:0090729">
    <property type="term" value="F:toxin activity"/>
    <property type="evidence" value="ECO:0007669"/>
    <property type="project" value="UniProtKB-KW"/>
</dbReference>
<keyword evidence="5 8" id="KW-0378">Hydrolase</keyword>